<dbReference type="PANTHER" id="PTHR11618:SF13">
    <property type="entry name" value="TRANSCRIPTION INITIATION FACTOR IIB"/>
    <property type="match status" value="1"/>
</dbReference>
<name>A0A9W8H9Y7_9FUNG</name>
<feature type="region of interest" description="Disordered" evidence="3">
    <location>
        <begin position="100"/>
        <end position="152"/>
    </location>
</feature>
<dbReference type="AlphaFoldDB" id="A0A9W8H9Y7"/>
<dbReference type="InterPro" id="IPR000812">
    <property type="entry name" value="TFIIB"/>
</dbReference>
<feature type="domain" description="Transcription factor TFIIB cyclin-like" evidence="4">
    <location>
        <begin position="489"/>
        <end position="555"/>
    </location>
</feature>
<proteinExistence type="predicted"/>
<accession>A0A9W8H9Y7</accession>
<comment type="caution">
    <text evidence="5">The sequence shown here is derived from an EMBL/GenBank/DDBJ whole genome shotgun (WGS) entry which is preliminary data.</text>
</comment>
<keyword evidence="6" id="KW-1185">Reference proteome</keyword>
<dbReference type="GO" id="GO:0017025">
    <property type="term" value="F:TBP-class protein binding"/>
    <property type="evidence" value="ECO:0007669"/>
    <property type="project" value="InterPro"/>
</dbReference>
<dbReference type="GO" id="GO:0070897">
    <property type="term" value="P:transcription preinitiation complex assembly"/>
    <property type="evidence" value="ECO:0007669"/>
    <property type="project" value="InterPro"/>
</dbReference>
<feature type="compositionally biased region" description="Polar residues" evidence="3">
    <location>
        <begin position="318"/>
        <end position="348"/>
    </location>
</feature>
<feature type="compositionally biased region" description="Polar residues" evidence="3">
    <location>
        <begin position="241"/>
        <end position="258"/>
    </location>
</feature>
<feature type="compositionally biased region" description="Acidic residues" evidence="3">
    <location>
        <begin position="270"/>
        <end position="290"/>
    </location>
</feature>
<keyword evidence="2" id="KW-0804">Transcription</keyword>
<dbReference type="Proteomes" id="UP001140172">
    <property type="component" value="Unassembled WGS sequence"/>
</dbReference>
<feature type="domain" description="Transcription factor TFIIB cyclin-like" evidence="4">
    <location>
        <begin position="419"/>
        <end position="477"/>
    </location>
</feature>
<dbReference type="InterPro" id="IPR013150">
    <property type="entry name" value="TFIIB_cyclin"/>
</dbReference>
<evidence type="ECO:0000256" key="1">
    <source>
        <dbReference type="ARBA" id="ARBA00023015"/>
    </source>
</evidence>
<dbReference type="GO" id="GO:0005634">
    <property type="term" value="C:nucleus"/>
    <property type="evidence" value="ECO:0007669"/>
    <property type="project" value="TreeGrafter"/>
</dbReference>
<dbReference type="PRINTS" id="PR00685">
    <property type="entry name" value="TIFACTORIIB"/>
</dbReference>
<feature type="compositionally biased region" description="Polar residues" evidence="3">
    <location>
        <begin position="9"/>
        <end position="18"/>
    </location>
</feature>
<feature type="compositionally biased region" description="Low complexity" evidence="3">
    <location>
        <begin position="221"/>
        <end position="235"/>
    </location>
</feature>
<evidence type="ECO:0000313" key="6">
    <source>
        <dbReference type="Proteomes" id="UP001140172"/>
    </source>
</evidence>
<sequence length="625" mass="68335">MDDDAPETNEATDTTAQLHQKKNMHSQHTVVEKSTLAGRINVLSLLNPEEPADDYHGARTDSRVYGGNRGHIYSAAFSQGDSQTCSIVNESDGYEMAPWRQESGLGPPESSIRSSMGAGQRYASSDNHHHRHHAEQQRNNPMHHPSLSSYDSSARALDAERYKRAIIGRGMGRSEHLQPRIFVPMQPILGHSATSKDKSGDYIMPCVGEEHHHHGMSSIESSTVFSTSPSPSPSFGVGGNARSQVNISSDTVTESSTLLGKRMRPGANDFSDDDEDDDDGEDNDDDDGTYIDESSYSTGPAKLRAASAFTAYPPPTSAAPQSARQSVNADGSVCRSLQNTSASTSPVDESSDKRKLRRTNSQKPEAARKASPPIETDATCTTLVSSALSSSSSEPEVDWKTLGVPEDIWIEVQALYEKVKVMKKVQNRQPRRMKPAILAALMFILCRSHGYPRTFAEICSAANVTKREIGMYYKLMNQVLDAQYTAFERAKPSAFLQRWCTALDLPGWIPEAASKIYERADEMGIVQGKSPVSISAASIWLVIWSFNHRRGLGRIGFRVPEDTLVSSAAVPNVPMLAVSEEQITCDQRDVCKAASVVIATLTSVFKLLLPHLDALVDGVSHIHQC</sequence>
<dbReference type="Gene3D" id="1.10.472.10">
    <property type="entry name" value="Cyclin-like"/>
    <property type="match status" value="2"/>
</dbReference>
<dbReference type="GO" id="GO:0097550">
    <property type="term" value="C:transcription preinitiation complex"/>
    <property type="evidence" value="ECO:0007669"/>
    <property type="project" value="TreeGrafter"/>
</dbReference>
<protein>
    <recommendedName>
        <fullName evidence="4">Transcription factor TFIIB cyclin-like domain-containing protein</fullName>
    </recommendedName>
</protein>
<dbReference type="InterPro" id="IPR036915">
    <property type="entry name" value="Cyclin-like_sf"/>
</dbReference>
<evidence type="ECO:0000259" key="4">
    <source>
        <dbReference type="Pfam" id="PF00382"/>
    </source>
</evidence>
<gene>
    <name evidence="5" type="ORF">GGI15_004007</name>
</gene>
<feature type="region of interest" description="Disordered" evidence="3">
    <location>
        <begin position="1"/>
        <end position="29"/>
    </location>
</feature>
<evidence type="ECO:0000256" key="3">
    <source>
        <dbReference type="SAM" id="MobiDB-lite"/>
    </source>
</evidence>
<feature type="region of interest" description="Disordered" evidence="3">
    <location>
        <begin position="313"/>
        <end position="376"/>
    </location>
</feature>
<evidence type="ECO:0000313" key="5">
    <source>
        <dbReference type="EMBL" id="KAJ2779001.1"/>
    </source>
</evidence>
<reference evidence="5" key="1">
    <citation type="submission" date="2022-07" db="EMBL/GenBank/DDBJ databases">
        <title>Phylogenomic reconstructions and comparative analyses of Kickxellomycotina fungi.</title>
        <authorList>
            <person name="Reynolds N.K."/>
            <person name="Stajich J.E."/>
            <person name="Barry K."/>
            <person name="Grigoriev I.V."/>
            <person name="Crous P."/>
            <person name="Smith M.E."/>
        </authorList>
    </citation>
    <scope>NUCLEOTIDE SEQUENCE</scope>
    <source>
        <strain evidence="5">BCRC 34489</strain>
    </source>
</reference>
<keyword evidence="1" id="KW-0805">Transcription regulation</keyword>
<evidence type="ECO:0000256" key="2">
    <source>
        <dbReference type="ARBA" id="ARBA00023163"/>
    </source>
</evidence>
<dbReference type="PANTHER" id="PTHR11618">
    <property type="entry name" value="TRANSCRIPTION INITIATION FACTOR IIB-RELATED"/>
    <property type="match status" value="1"/>
</dbReference>
<dbReference type="OrthoDB" id="25790at2759"/>
<dbReference type="SUPFAM" id="SSF47954">
    <property type="entry name" value="Cyclin-like"/>
    <property type="match status" value="2"/>
</dbReference>
<organism evidence="5 6">
    <name type="scientific">Coemansia interrupta</name>
    <dbReference type="NCBI Taxonomy" id="1126814"/>
    <lineage>
        <taxon>Eukaryota</taxon>
        <taxon>Fungi</taxon>
        <taxon>Fungi incertae sedis</taxon>
        <taxon>Zoopagomycota</taxon>
        <taxon>Kickxellomycotina</taxon>
        <taxon>Kickxellomycetes</taxon>
        <taxon>Kickxellales</taxon>
        <taxon>Kickxellaceae</taxon>
        <taxon>Coemansia</taxon>
    </lineage>
</organism>
<feature type="region of interest" description="Disordered" evidence="3">
    <location>
        <begin position="213"/>
        <end position="299"/>
    </location>
</feature>
<dbReference type="EMBL" id="JANBUM010000320">
    <property type="protein sequence ID" value="KAJ2779001.1"/>
    <property type="molecule type" value="Genomic_DNA"/>
</dbReference>
<dbReference type="Pfam" id="PF00382">
    <property type="entry name" value="TFIIB"/>
    <property type="match status" value="2"/>
</dbReference>